<accession>A0A1S9R9R0</accession>
<evidence type="ECO:0000313" key="1">
    <source>
        <dbReference type="EMBL" id="OOQ82263.1"/>
    </source>
</evidence>
<sequence>MNQVLDFSKITSLERKLRRRRQRKALSQELKSSLLSAIYFDLYKPTSLFMVADEVAEGVLQGVMYNQRSTTSLDFLDTSLVAPEFPEDPHAVEPNAKVILDIAPTDGIYHAPPGAMRRIHNESVQKCAQIYPYRPDLPTVGGGRKTRIFISAQQTGSEISSRYVTDWYGLGSVSMSFDPIDLVVTDELTNETAISQSSGTMRIALLVLSDQYVGRKSVPVQYVIDRLCGLHKLRVYIFEWMDEASSLPMPSETNTNILSERTAWPLSHEVDHRGFNLPRNRQQTKISTGREPVLQLPRPNSPLKLLWNQPRKT</sequence>
<evidence type="ECO:0000313" key="2">
    <source>
        <dbReference type="Proteomes" id="UP000190744"/>
    </source>
</evidence>
<dbReference type="EMBL" id="LJBN01000224">
    <property type="protein sequence ID" value="OOQ82263.1"/>
    <property type="molecule type" value="Genomic_DNA"/>
</dbReference>
<gene>
    <name evidence="1" type="ORF">PEBR_39695</name>
</gene>
<protein>
    <submittedName>
        <fullName evidence="1">Uncharacterized protein</fullName>
    </submittedName>
</protein>
<organism evidence="1 2">
    <name type="scientific">Penicillium brasilianum</name>
    <dbReference type="NCBI Taxonomy" id="104259"/>
    <lineage>
        <taxon>Eukaryota</taxon>
        <taxon>Fungi</taxon>
        <taxon>Dikarya</taxon>
        <taxon>Ascomycota</taxon>
        <taxon>Pezizomycotina</taxon>
        <taxon>Eurotiomycetes</taxon>
        <taxon>Eurotiomycetidae</taxon>
        <taxon>Eurotiales</taxon>
        <taxon>Aspergillaceae</taxon>
        <taxon>Penicillium</taxon>
    </lineage>
</organism>
<dbReference type="Proteomes" id="UP000190744">
    <property type="component" value="Unassembled WGS sequence"/>
</dbReference>
<reference evidence="2" key="1">
    <citation type="submission" date="2015-09" db="EMBL/GenBank/DDBJ databases">
        <authorList>
            <person name="Fill T.P."/>
            <person name="Baretta J.F."/>
            <person name="de Almeida L.G."/>
            <person name="Rocha M."/>
            <person name="de Souza D.H."/>
            <person name="Malavazi I."/>
            <person name="Cerdeira L.T."/>
            <person name="Hong H."/>
            <person name="Samborskyy M."/>
            <person name="de Vasconcelos A.T."/>
            <person name="Leadlay P."/>
            <person name="Rodrigues-Filho E."/>
        </authorList>
    </citation>
    <scope>NUCLEOTIDE SEQUENCE [LARGE SCALE GENOMIC DNA]</scope>
    <source>
        <strain evidence="2">LaBioMMi 136</strain>
    </source>
</reference>
<comment type="caution">
    <text evidence="1">The sequence shown here is derived from an EMBL/GenBank/DDBJ whole genome shotgun (WGS) entry which is preliminary data.</text>
</comment>
<proteinExistence type="predicted"/>
<name>A0A1S9R9R0_PENBI</name>
<dbReference type="AlphaFoldDB" id="A0A1S9R9R0"/>